<proteinExistence type="predicted"/>
<name>A0ABQ4ZJB9_9ASTR</name>
<evidence type="ECO:0000313" key="1">
    <source>
        <dbReference type="EMBL" id="GJS89272.1"/>
    </source>
</evidence>
<gene>
    <name evidence="1" type="ORF">Tco_0771908</name>
</gene>
<sequence length="197" mass="22590">MPNSFHIINLRNCDISDLIVTIPHNLCNMIITKSDGTKKVFYKVDELSALLGHVLRASRVQVPNDDLYDLHWTREKDREFEIVDPQFLLGSKMLEDLDPKMLGSSLKLTDFATLVLLQDTLTFGVEVITAGVILFFLVLFLDYDPLALVEGITPIEDNKGLLVVWWNNKLFRNCGNPKSLSLHHDEPRNKIREKEEE</sequence>
<evidence type="ECO:0000313" key="2">
    <source>
        <dbReference type="Proteomes" id="UP001151760"/>
    </source>
</evidence>
<dbReference type="EMBL" id="BQNB010011338">
    <property type="protein sequence ID" value="GJS89272.1"/>
    <property type="molecule type" value="Genomic_DNA"/>
</dbReference>
<organism evidence="1 2">
    <name type="scientific">Tanacetum coccineum</name>
    <dbReference type="NCBI Taxonomy" id="301880"/>
    <lineage>
        <taxon>Eukaryota</taxon>
        <taxon>Viridiplantae</taxon>
        <taxon>Streptophyta</taxon>
        <taxon>Embryophyta</taxon>
        <taxon>Tracheophyta</taxon>
        <taxon>Spermatophyta</taxon>
        <taxon>Magnoliopsida</taxon>
        <taxon>eudicotyledons</taxon>
        <taxon>Gunneridae</taxon>
        <taxon>Pentapetalae</taxon>
        <taxon>asterids</taxon>
        <taxon>campanulids</taxon>
        <taxon>Asterales</taxon>
        <taxon>Asteraceae</taxon>
        <taxon>Asteroideae</taxon>
        <taxon>Anthemideae</taxon>
        <taxon>Anthemidinae</taxon>
        <taxon>Tanacetum</taxon>
    </lineage>
</organism>
<comment type="caution">
    <text evidence="1">The sequence shown here is derived from an EMBL/GenBank/DDBJ whole genome shotgun (WGS) entry which is preliminary data.</text>
</comment>
<protein>
    <submittedName>
        <fullName evidence="1">Uncharacterized protein</fullName>
    </submittedName>
</protein>
<keyword evidence="2" id="KW-1185">Reference proteome</keyword>
<accession>A0ABQ4ZJB9</accession>
<dbReference type="Proteomes" id="UP001151760">
    <property type="component" value="Unassembled WGS sequence"/>
</dbReference>
<reference evidence="1" key="2">
    <citation type="submission" date="2022-01" db="EMBL/GenBank/DDBJ databases">
        <authorList>
            <person name="Yamashiro T."/>
            <person name="Shiraishi A."/>
            <person name="Satake H."/>
            <person name="Nakayama K."/>
        </authorList>
    </citation>
    <scope>NUCLEOTIDE SEQUENCE</scope>
</reference>
<reference evidence="1" key="1">
    <citation type="journal article" date="2022" name="Int. J. Mol. Sci.">
        <title>Draft Genome of Tanacetum Coccineum: Genomic Comparison of Closely Related Tanacetum-Family Plants.</title>
        <authorList>
            <person name="Yamashiro T."/>
            <person name="Shiraishi A."/>
            <person name="Nakayama K."/>
            <person name="Satake H."/>
        </authorList>
    </citation>
    <scope>NUCLEOTIDE SEQUENCE</scope>
</reference>